<evidence type="ECO:0000313" key="3">
    <source>
        <dbReference type="Proteomes" id="UP001233172"/>
    </source>
</evidence>
<keyword evidence="1" id="KW-0812">Transmembrane</keyword>
<keyword evidence="3" id="KW-1185">Reference proteome</keyword>
<feature type="transmembrane region" description="Helical" evidence="1">
    <location>
        <begin position="113"/>
        <end position="134"/>
    </location>
</feature>
<evidence type="ECO:0000256" key="1">
    <source>
        <dbReference type="SAM" id="Phobius"/>
    </source>
</evidence>
<sequence>MTSTFVTINSVASTSVASITTGQYSMASTSWPVHHGQYFMKVISVVSTSVTSTSVASISLTSTSVASILVASILVTSTSVASTLVASISVASTSVASISVACTSVVSTLVGRGSVWCITLIGLITLRIGGWRYLARELPVKGWWGVSSIPPPEPPKEIAGQFGAGTVYGEVTPESPLLKLVVYGACGPVA</sequence>
<name>A0AAD8ARV6_BIOPF</name>
<evidence type="ECO:0000313" key="2">
    <source>
        <dbReference type="EMBL" id="KAK0041277.1"/>
    </source>
</evidence>
<reference evidence="2" key="2">
    <citation type="submission" date="2023-04" db="EMBL/GenBank/DDBJ databases">
        <authorList>
            <person name="Bu L."/>
            <person name="Lu L."/>
            <person name="Laidemitt M.R."/>
            <person name="Zhang S.M."/>
            <person name="Mutuku M."/>
            <person name="Mkoji G."/>
            <person name="Steinauer M."/>
            <person name="Loker E.S."/>
        </authorList>
    </citation>
    <scope>NUCLEOTIDE SEQUENCE</scope>
    <source>
        <strain evidence="2">KasaAsao</strain>
        <tissue evidence="2">Whole Snail</tissue>
    </source>
</reference>
<dbReference type="AlphaFoldDB" id="A0AAD8ARV6"/>
<accession>A0AAD8ARV6</accession>
<reference evidence="2" key="1">
    <citation type="journal article" date="2023" name="PLoS Negl. Trop. Dis.">
        <title>A genome sequence for Biomphalaria pfeifferi, the major vector snail for the human-infecting parasite Schistosoma mansoni.</title>
        <authorList>
            <person name="Bu L."/>
            <person name="Lu L."/>
            <person name="Laidemitt M.R."/>
            <person name="Zhang S.M."/>
            <person name="Mutuku M."/>
            <person name="Mkoji G."/>
            <person name="Steinauer M."/>
            <person name="Loker E.S."/>
        </authorList>
    </citation>
    <scope>NUCLEOTIDE SEQUENCE</scope>
    <source>
        <strain evidence="2">KasaAsao</strain>
    </source>
</reference>
<dbReference type="EMBL" id="JASAOG010000281">
    <property type="protein sequence ID" value="KAK0041277.1"/>
    <property type="molecule type" value="Genomic_DNA"/>
</dbReference>
<comment type="caution">
    <text evidence="2">The sequence shown here is derived from an EMBL/GenBank/DDBJ whole genome shotgun (WGS) entry which is preliminary data.</text>
</comment>
<gene>
    <name evidence="2" type="ORF">Bpfe_029316</name>
</gene>
<keyword evidence="1" id="KW-0472">Membrane</keyword>
<proteinExistence type="predicted"/>
<feature type="non-terminal residue" evidence="2">
    <location>
        <position position="190"/>
    </location>
</feature>
<keyword evidence="1" id="KW-1133">Transmembrane helix</keyword>
<organism evidence="2 3">
    <name type="scientific">Biomphalaria pfeifferi</name>
    <name type="common">Bloodfluke planorb</name>
    <name type="synonym">Freshwater snail</name>
    <dbReference type="NCBI Taxonomy" id="112525"/>
    <lineage>
        <taxon>Eukaryota</taxon>
        <taxon>Metazoa</taxon>
        <taxon>Spiralia</taxon>
        <taxon>Lophotrochozoa</taxon>
        <taxon>Mollusca</taxon>
        <taxon>Gastropoda</taxon>
        <taxon>Heterobranchia</taxon>
        <taxon>Euthyneura</taxon>
        <taxon>Panpulmonata</taxon>
        <taxon>Hygrophila</taxon>
        <taxon>Lymnaeoidea</taxon>
        <taxon>Planorbidae</taxon>
        <taxon>Biomphalaria</taxon>
    </lineage>
</organism>
<dbReference type="Proteomes" id="UP001233172">
    <property type="component" value="Unassembled WGS sequence"/>
</dbReference>
<protein>
    <submittedName>
        <fullName evidence="2">Uncharacterized protein</fullName>
    </submittedName>
</protein>